<sequence length="42" mass="4927">MLASPIPSHLRCPIRGHLLELNNIIFKLHQRLHCRQVSELLE</sequence>
<evidence type="ECO:0000313" key="1">
    <source>
        <dbReference type="EMBL" id="MBX59839.1"/>
    </source>
</evidence>
<reference evidence="1" key="1">
    <citation type="submission" date="2018-02" db="EMBL/GenBank/DDBJ databases">
        <title>Rhizophora mucronata_Transcriptome.</title>
        <authorList>
            <person name="Meera S.P."/>
            <person name="Sreeshan A."/>
            <person name="Augustine A."/>
        </authorList>
    </citation>
    <scope>NUCLEOTIDE SEQUENCE</scope>
    <source>
        <tissue evidence="1">Leaf</tissue>
    </source>
</reference>
<dbReference type="EMBL" id="GGEC01079355">
    <property type="protein sequence ID" value="MBX59839.1"/>
    <property type="molecule type" value="Transcribed_RNA"/>
</dbReference>
<proteinExistence type="predicted"/>
<protein>
    <submittedName>
        <fullName evidence="1">Uncharacterized protein</fullName>
    </submittedName>
</protein>
<dbReference type="AlphaFoldDB" id="A0A2P2PYV3"/>
<organism evidence="1">
    <name type="scientific">Rhizophora mucronata</name>
    <name type="common">Asiatic mangrove</name>
    <dbReference type="NCBI Taxonomy" id="61149"/>
    <lineage>
        <taxon>Eukaryota</taxon>
        <taxon>Viridiplantae</taxon>
        <taxon>Streptophyta</taxon>
        <taxon>Embryophyta</taxon>
        <taxon>Tracheophyta</taxon>
        <taxon>Spermatophyta</taxon>
        <taxon>Magnoliopsida</taxon>
        <taxon>eudicotyledons</taxon>
        <taxon>Gunneridae</taxon>
        <taxon>Pentapetalae</taxon>
        <taxon>rosids</taxon>
        <taxon>fabids</taxon>
        <taxon>Malpighiales</taxon>
        <taxon>Rhizophoraceae</taxon>
        <taxon>Rhizophora</taxon>
    </lineage>
</organism>
<name>A0A2P2PYV3_RHIMU</name>
<accession>A0A2P2PYV3</accession>